<feature type="chain" id="PRO_5046664452" evidence="4">
    <location>
        <begin position="24"/>
        <end position="774"/>
    </location>
</feature>
<gene>
    <name evidence="5" type="ORF">H8708_11735</name>
</gene>
<dbReference type="SUPFAM" id="SSF69360">
    <property type="entry name" value="Cell wall binding repeat"/>
    <property type="match status" value="1"/>
</dbReference>
<evidence type="ECO:0000313" key="6">
    <source>
        <dbReference type="Proteomes" id="UP000647491"/>
    </source>
</evidence>
<dbReference type="EMBL" id="JACRTJ010000025">
    <property type="protein sequence ID" value="MBC8599887.1"/>
    <property type="molecule type" value="Genomic_DNA"/>
</dbReference>
<dbReference type="Gene3D" id="2.10.270.10">
    <property type="entry name" value="Cholin Binding"/>
    <property type="match status" value="1"/>
</dbReference>
<feature type="compositionally biased region" description="Gly residues" evidence="3">
    <location>
        <begin position="636"/>
        <end position="648"/>
    </location>
</feature>
<feature type="compositionally biased region" description="Basic and acidic residues" evidence="3">
    <location>
        <begin position="415"/>
        <end position="425"/>
    </location>
</feature>
<evidence type="ECO:0000256" key="1">
    <source>
        <dbReference type="ARBA" id="ARBA00022737"/>
    </source>
</evidence>
<evidence type="ECO:0000256" key="4">
    <source>
        <dbReference type="SAM" id="SignalP"/>
    </source>
</evidence>
<keyword evidence="4" id="KW-0732">Signal</keyword>
<evidence type="ECO:0000256" key="3">
    <source>
        <dbReference type="SAM" id="MobiDB-lite"/>
    </source>
</evidence>
<dbReference type="Proteomes" id="UP000647491">
    <property type="component" value="Unassembled WGS sequence"/>
</dbReference>
<comment type="caution">
    <text evidence="5">The sequence shown here is derived from an EMBL/GenBank/DDBJ whole genome shotgun (WGS) entry which is preliminary data.</text>
</comment>
<name>A0ABR7NUV5_9FIRM</name>
<feature type="signal peptide" evidence="4">
    <location>
        <begin position="1"/>
        <end position="23"/>
    </location>
</feature>
<organism evidence="5 6">
    <name type="scientific">Enterocloster hominis</name>
    <name type="common">ex Liu et al. 2021</name>
    <dbReference type="NCBI Taxonomy" id="2763663"/>
    <lineage>
        <taxon>Bacteria</taxon>
        <taxon>Bacillati</taxon>
        <taxon>Bacillota</taxon>
        <taxon>Clostridia</taxon>
        <taxon>Lachnospirales</taxon>
        <taxon>Lachnospiraceae</taxon>
        <taxon>Enterocloster</taxon>
    </lineage>
</organism>
<protein>
    <submittedName>
        <fullName evidence="5">N-acetylmuramoyl-L-alanine amidase family protein</fullName>
    </submittedName>
</protein>
<proteinExistence type="predicted"/>
<evidence type="ECO:0000313" key="5">
    <source>
        <dbReference type="EMBL" id="MBC8599887.1"/>
    </source>
</evidence>
<feature type="repeat" description="Cell wall-binding" evidence="2">
    <location>
        <begin position="684"/>
        <end position="703"/>
    </location>
</feature>
<evidence type="ECO:0000256" key="2">
    <source>
        <dbReference type="PROSITE-ProRule" id="PRU00591"/>
    </source>
</evidence>
<dbReference type="InterPro" id="IPR018337">
    <property type="entry name" value="Cell_wall/Cho-bd_repeat"/>
</dbReference>
<sequence>MKKRFTAPLAAVLAMSMAFSSLAAVKLDTPVVRWSSKREALPEWKRVENASNKYQVEAFRDGERTYNSRHTFSSTDTREWLKSSGFVNKLKDSGTYTFRVMALGDGNDTLNSDWSELSAPWTFEKSSVSLGSPVNLRWDGTTACWDAPEIPAEYASYFKGYEVYLLADGQSWSGYSNVQNTSQDLADNMTKEGAKEYSFSVRAVSNTPSKIFHSETVYADDPYKPGDASDKVSGTLDKITSGEISMEQAPDALKENIKDVQVAMQSDPDVLAKVEALEQQYIKDQNVTLEQNITSNEVGIDHSQVKVIGAALNAAAAGSTVSFNIGKPHKDAVVDAMRYKNTIQVDFSLSGAVPELKVPVRITVPIPENVNPEFFHVLHYSNDGTYEDIWPLEIDREARTASFTVTHFSTFVLAEERTEEDKPGTDPELPDSIATPSNAKEFQALADSLPNDLSGLPQEERDAAEGALWKLAEALDKNDVQKAMAGKSAEPTVKKLSFLFDSLGVGAAMDVQCAEPLEGMDYYPLAFAPDHGSITGLRAELSNISTPSNASRTYSFDLELYKTTEGSSRSAEGTETKVTSLRTPLKFYISMPDGFEDVANESDTLWYDEETGCIVVYTNDPGRFTVKLRRENSGSGSSGSSGSSGGGSSRSVRVDLMNQSPEGGKWSKDGNIWRFTFKNGILAQSCWLYITNNWYYFGSNGDMATGWFKDNLNNWYYLTPAGAGTEGAMVTGWQQIDGRWYYFNEKSDGFCGTMLSNTTTPDGYTVDGSGAWIQ</sequence>
<dbReference type="PROSITE" id="PS51170">
    <property type="entry name" value="CW"/>
    <property type="match status" value="2"/>
</dbReference>
<dbReference type="InterPro" id="IPR036116">
    <property type="entry name" value="FN3_sf"/>
</dbReference>
<dbReference type="RefSeq" id="WP_262427949.1">
    <property type="nucleotide sequence ID" value="NZ_JACRTJ010000025.1"/>
</dbReference>
<dbReference type="Pfam" id="PF19127">
    <property type="entry name" value="Choline_bind_3"/>
    <property type="match status" value="1"/>
</dbReference>
<keyword evidence="6" id="KW-1185">Reference proteome</keyword>
<accession>A0ABR7NUV5</accession>
<dbReference type="Pfam" id="PF01473">
    <property type="entry name" value="Choline_bind_1"/>
    <property type="match status" value="1"/>
</dbReference>
<reference evidence="5 6" key="1">
    <citation type="submission" date="2020-08" db="EMBL/GenBank/DDBJ databases">
        <title>Genome public.</title>
        <authorList>
            <person name="Liu C."/>
            <person name="Sun Q."/>
        </authorList>
    </citation>
    <scope>NUCLEOTIDE SEQUENCE [LARGE SCALE GENOMIC DNA]</scope>
    <source>
        <strain evidence="5 6">BX10</strain>
    </source>
</reference>
<feature type="region of interest" description="Disordered" evidence="3">
    <location>
        <begin position="628"/>
        <end position="653"/>
    </location>
</feature>
<feature type="repeat" description="Cell wall-binding" evidence="2">
    <location>
        <begin position="730"/>
        <end position="749"/>
    </location>
</feature>
<feature type="region of interest" description="Disordered" evidence="3">
    <location>
        <begin position="415"/>
        <end position="435"/>
    </location>
</feature>
<dbReference type="SUPFAM" id="SSF49265">
    <property type="entry name" value="Fibronectin type III"/>
    <property type="match status" value="1"/>
</dbReference>
<keyword evidence="1" id="KW-0677">Repeat</keyword>